<dbReference type="GO" id="GO:0008270">
    <property type="term" value="F:zinc ion binding"/>
    <property type="evidence" value="ECO:0007669"/>
    <property type="project" value="UniProtKB-KW"/>
</dbReference>
<evidence type="ECO:0000313" key="3">
    <source>
        <dbReference type="EMBL" id="KAH3718635.1"/>
    </source>
</evidence>
<dbReference type="PANTHER" id="PTHR25462">
    <property type="entry name" value="BONUS, ISOFORM C-RELATED"/>
    <property type="match status" value="1"/>
</dbReference>
<evidence type="ECO:0000259" key="2">
    <source>
        <dbReference type="PROSITE" id="PS50119"/>
    </source>
</evidence>
<protein>
    <recommendedName>
        <fullName evidence="2">B box-type domain-containing protein</fullName>
    </recommendedName>
</protein>
<evidence type="ECO:0000313" key="4">
    <source>
        <dbReference type="Proteomes" id="UP000828390"/>
    </source>
</evidence>
<feature type="domain" description="B box-type" evidence="2">
    <location>
        <begin position="24"/>
        <end position="59"/>
    </location>
</feature>
<feature type="domain" description="B box-type" evidence="2">
    <location>
        <begin position="78"/>
        <end position="122"/>
    </location>
</feature>
<dbReference type="CDD" id="cd19756">
    <property type="entry name" value="Bbox2"/>
    <property type="match status" value="1"/>
</dbReference>
<reference evidence="3" key="1">
    <citation type="journal article" date="2019" name="bioRxiv">
        <title>The Genome of the Zebra Mussel, Dreissena polymorpha: A Resource for Invasive Species Research.</title>
        <authorList>
            <person name="McCartney M.A."/>
            <person name="Auch B."/>
            <person name="Kono T."/>
            <person name="Mallez S."/>
            <person name="Zhang Y."/>
            <person name="Obille A."/>
            <person name="Becker A."/>
            <person name="Abrahante J.E."/>
            <person name="Garbe J."/>
            <person name="Badalamenti J.P."/>
            <person name="Herman A."/>
            <person name="Mangelson H."/>
            <person name="Liachko I."/>
            <person name="Sullivan S."/>
            <person name="Sone E.D."/>
            <person name="Koren S."/>
            <person name="Silverstein K.A.T."/>
            <person name="Beckman K.B."/>
            <person name="Gohl D.M."/>
        </authorList>
    </citation>
    <scope>NUCLEOTIDE SEQUENCE</scope>
    <source>
        <strain evidence="3">Duluth1</strain>
        <tissue evidence="3">Whole animal</tissue>
    </source>
</reference>
<dbReference type="InterPro" id="IPR047153">
    <property type="entry name" value="TRIM45/56/19-like"/>
</dbReference>
<comment type="caution">
    <text evidence="3">The sequence shown here is derived from an EMBL/GenBank/DDBJ whole genome shotgun (WGS) entry which is preliminary data.</text>
</comment>
<keyword evidence="1" id="KW-0862">Zinc</keyword>
<keyword evidence="1" id="KW-0863">Zinc-finger</keyword>
<proteinExistence type="predicted"/>
<dbReference type="Proteomes" id="UP000828390">
    <property type="component" value="Unassembled WGS sequence"/>
</dbReference>
<keyword evidence="1" id="KW-0479">Metal-binding</keyword>
<dbReference type="InterPro" id="IPR000315">
    <property type="entry name" value="Znf_B-box"/>
</dbReference>
<keyword evidence="4" id="KW-1185">Reference proteome</keyword>
<dbReference type="EMBL" id="JAIWYP010000013">
    <property type="protein sequence ID" value="KAH3718635.1"/>
    <property type="molecule type" value="Genomic_DNA"/>
</dbReference>
<dbReference type="AlphaFoldDB" id="A0A9D4C7T7"/>
<organism evidence="3 4">
    <name type="scientific">Dreissena polymorpha</name>
    <name type="common">Zebra mussel</name>
    <name type="synonym">Mytilus polymorpha</name>
    <dbReference type="NCBI Taxonomy" id="45954"/>
    <lineage>
        <taxon>Eukaryota</taxon>
        <taxon>Metazoa</taxon>
        <taxon>Spiralia</taxon>
        <taxon>Lophotrochozoa</taxon>
        <taxon>Mollusca</taxon>
        <taxon>Bivalvia</taxon>
        <taxon>Autobranchia</taxon>
        <taxon>Heteroconchia</taxon>
        <taxon>Euheterodonta</taxon>
        <taxon>Imparidentia</taxon>
        <taxon>Neoheterodontei</taxon>
        <taxon>Myida</taxon>
        <taxon>Dreissenoidea</taxon>
        <taxon>Dreissenidae</taxon>
        <taxon>Dreissena</taxon>
    </lineage>
</organism>
<name>A0A9D4C7T7_DREPO</name>
<dbReference type="PROSITE" id="PS50119">
    <property type="entry name" value="ZF_BBOX"/>
    <property type="match status" value="2"/>
</dbReference>
<dbReference type="SUPFAM" id="SSF57845">
    <property type="entry name" value="B-box zinc-binding domain"/>
    <property type="match status" value="1"/>
</dbReference>
<reference evidence="3" key="2">
    <citation type="submission" date="2020-11" db="EMBL/GenBank/DDBJ databases">
        <authorList>
            <person name="McCartney M.A."/>
            <person name="Auch B."/>
            <person name="Kono T."/>
            <person name="Mallez S."/>
            <person name="Becker A."/>
            <person name="Gohl D.M."/>
            <person name="Silverstein K.A.T."/>
            <person name="Koren S."/>
            <person name="Bechman K.B."/>
            <person name="Herman A."/>
            <person name="Abrahante J.E."/>
            <person name="Garbe J."/>
        </authorList>
    </citation>
    <scope>NUCLEOTIDE SEQUENCE</scope>
    <source>
        <strain evidence="3">Duluth1</strain>
        <tissue evidence="3">Whole animal</tissue>
    </source>
</reference>
<gene>
    <name evidence="3" type="ORF">DPMN_061441</name>
</gene>
<evidence type="ECO:0000256" key="1">
    <source>
        <dbReference type="PROSITE-ProRule" id="PRU00024"/>
    </source>
</evidence>
<dbReference type="Gene3D" id="3.30.160.60">
    <property type="entry name" value="Classic Zinc Finger"/>
    <property type="match status" value="1"/>
</dbReference>
<sequence>MATFSQSNVAKGSNAVIDFCCSPCLEHNIYQLAEVYCDNCLKLYCAKCITLHGQLFGKHIAYGRGDTSKWPVAKEVEDFLLKCDLHEDKRLEMFCDDHNQHCCDNCAFLNHRQCAKVTLLSESVKGPPPDLQLLARKIQNILEELNKLQNYWDTNMQSVQASYDKQLHEIRQTRQNMNSILDAIEKTTVKELDDKMTSLKASLKTDVDNCSKLYNELKLLGDAIHDIVDKGKVELSFIASKKCLEKIKHSETYLKGKSVWVTNLLTFQADSDVQQYFSQLSGLGRIVLSSKALLCWMNFLFPKLLKLAFICYKESSVKCDFFIVSVCFVMLMLNNYT</sequence>
<dbReference type="PANTHER" id="PTHR25462:SF296">
    <property type="entry name" value="MEIOTIC P26, ISOFORM F"/>
    <property type="match status" value="1"/>
</dbReference>
<accession>A0A9D4C7T7</accession>